<gene>
    <name evidence="2" type="ORF">ASPZODRAFT_13582</name>
</gene>
<dbReference type="RefSeq" id="XP_022583355.1">
    <property type="nucleotide sequence ID" value="XM_022723913.1"/>
</dbReference>
<feature type="region of interest" description="Disordered" evidence="1">
    <location>
        <begin position="1"/>
        <end position="22"/>
    </location>
</feature>
<feature type="compositionally biased region" description="Basic and acidic residues" evidence="1">
    <location>
        <begin position="63"/>
        <end position="79"/>
    </location>
</feature>
<organism evidence="2 3">
    <name type="scientific">Penicilliopsis zonata CBS 506.65</name>
    <dbReference type="NCBI Taxonomy" id="1073090"/>
    <lineage>
        <taxon>Eukaryota</taxon>
        <taxon>Fungi</taxon>
        <taxon>Dikarya</taxon>
        <taxon>Ascomycota</taxon>
        <taxon>Pezizomycotina</taxon>
        <taxon>Eurotiomycetes</taxon>
        <taxon>Eurotiomycetidae</taxon>
        <taxon>Eurotiales</taxon>
        <taxon>Aspergillaceae</taxon>
        <taxon>Penicilliopsis</taxon>
    </lineage>
</organism>
<dbReference type="EMBL" id="KV878338">
    <property type="protein sequence ID" value="OJJ48845.1"/>
    <property type="molecule type" value="Genomic_DNA"/>
</dbReference>
<accession>A0A1L9SNN9</accession>
<feature type="compositionally biased region" description="Polar residues" evidence="1">
    <location>
        <begin position="84"/>
        <end position="93"/>
    </location>
</feature>
<sequence length="93" mass="10598">MPKPNKLSKKAAGQNPNKTWPGIRGLLTLSVLPVMHRHTSEALDERRPDPTPRPPSTLTLPRLPRDLSAERPSCDELGRHRNINHQQCQKQKR</sequence>
<dbReference type="GeneID" id="34610378"/>
<keyword evidence="3" id="KW-1185">Reference proteome</keyword>
<dbReference type="VEuPathDB" id="FungiDB:ASPZODRAFT_13582"/>
<evidence type="ECO:0000313" key="2">
    <source>
        <dbReference type="EMBL" id="OJJ48845.1"/>
    </source>
</evidence>
<dbReference type="Proteomes" id="UP000184188">
    <property type="component" value="Unassembled WGS sequence"/>
</dbReference>
<name>A0A1L9SNN9_9EURO</name>
<reference evidence="3" key="1">
    <citation type="journal article" date="2017" name="Genome Biol.">
        <title>Comparative genomics reveals high biological diversity and specific adaptations in the industrially and medically important fungal genus Aspergillus.</title>
        <authorList>
            <person name="de Vries R.P."/>
            <person name="Riley R."/>
            <person name="Wiebenga A."/>
            <person name="Aguilar-Osorio G."/>
            <person name="Amillis S."/>
            <person name="Uchima C.A."/>
            <person name="Anderluh G."/>
            <person name="Asadollahi M."/>
            <person name="Askin M."/>
            <person name="Barry K."/>
            <person name="Battaglia E."/>
            <person name="Bayram O."/>
            <person name="Benocci T."/>
            <person name="Braus-Stromeyer S.A."/>
            <person name="Caldana C."/>
            <person name="Canovas D."/>
            <person name="Cerqueira G.C."/>
            <person name="Chen F."/>
            <person name="Chen W."/>
            <person name="Choi C."/>
            <person name="Clum A."/>
            <person name="Dos Santos R.A."/>
            <person name="Damasio A.R."/>
            <person name="Diallinas G."/>
            <person name="Emri T."/>
            <person name="Fekete E."/>
            <person name="Flipphi M."/>
            <person name="Freyberg S."/>
            <person name="Gallo A."/>
            <person name="Gournas C."/>
            <person name="Habgood R."/>
            <person name="Hainaut M."/>
            <person name="Harispe M.L."/>
            <person name="Henrissat B."/>
            <person name="Hilden K.S."/>
            <person name="Hope R."/>
            <person name="Hossain A."/>
            <person name="Karabika E."/>
            <person name="Karaffa L."/>
            <person name="Karanyi Z."/>
            <person name="Krasevec N."/>
            <person name="Kuo A."/>
            <person name="Kusch H."/>
            <person name="LaButti K."/>
            <person name="Lagendijk E.L."/>
            <person name="Lapidus A."/>
            <person name="Levasseur A."/>
            <person name="Lindquist E."/>
            <person name="Lipzen A."/>
            <person name="Logrieco A.F."/>
            <person name="MacCabe A."/>
            <person name="Maekelae M.R."/>
            <person name="Malavazi I."/>
            <person name="Melin P."/>
            <person name="Meyer V."/>
            <person name="Mielnichuk N."/>
            <person name="Miskei M."/>
            <person name="Molnar A.P."/>
            <person name="Mule G."/>
            <person name="Ngan C.Y."/>
            <person name="Orejas M."/>
            <person name="Orosz E."/>
            <person name="Ouedraogo J.P."/>
            <person name="Overkamp K.M."/>
            <person name="Park H.-S."/>
            <person name="Perrone G."/>
            <person name="Piumi F."/>
            <person name="Punt P.J."/>
            <person name="Ram A.F."/>
            <person name="Ramon A."/>
            <person name="Rauscher S."/>
            <person name="Record E."/>
            <person name="Riano-Pachon D.M."/>
            <person name="Robert V."/>
            <person name="Roehrig J."/>
            <person name="Ruller R."/>
            <person name="Salamov A."/>
            <person name="Salih N.S."/>
            <person name="Samson R.A."/>
            <person name="Sandor E."/>
            <person name="Sanguinetti M."/>
            <person name="Schuetze T."/>
            <person name="Sepcic K."/>
            <person name="Shelest E."/>
            <person name="Sherlock G."/>
            <person name="Sophianopoulou V."/>
            <person name="Squina F.M."/>
            <person name="Sun H."/>
            <person name="Susca A."/>
            <person name="Todd R.B."/>
            <person name="Tsang A."/>
            <person name="Unkles S.E."/>
            <person name="van de Wiele N."/>
            <person name="van Rossen-Uffink D."/>
            <person name="Oliveira J.V."/>
            <person name="Vesth T.C."/>
            <person name="Visser J."/>
            <person name="Yu J.-H."/>
            <person name="Zhou M."/>
            <person name="Andersen M.R."/>
            <person name="Archer D.B."/>
            <person name="Baker S.E."/>
            <person name="Benoit I."/>
            <person name="Brakhage A.A."/>
            <person name="Braus G.H."/>
            <person name="Fischer R."/>
            <person name="Frisvad J.C."/>
            <person name="Goldman G.H."/>
            <person name="Houbraken J."/>
            <person name="Oakley B."/>
            <person name="Pocsi I."/>
            <person name="Scazzocchio C."/>
            <person name="Seiboth B."/>
            <person name="vanKuyk P.A."/>
            <person name="Wortman J."/>
            <person name="Dyer P.S."/>
            <person name="Grigoriev I.V."/>
        </authorList>
    </citation>
    <scope>NUCLEOTIDE SEQUENCE [LARGE SCALE GENOMIC DNA]</scope>
    <source>
        <strain evidence="3">CBS 506.65</strain>
    </source>
</reference>
<protein>
    <submittedName>
        <fullName evidence="2">Uncharacterized protein</fullName>
    </submittedName>
</protein>
<dbReference type="AlphaFoldDB" id="A0A1L9SNN9"/>
<evidence type="ECO:0000313" key="3">
    <source>
        <dbReference type="Proteomes" id="UP000184188"/>
    </source>
</evidence>
<feature type="region of interest" description="Disordered" evidence="1">
    <location>
        <begin position="38"/>
        <end position="93"/>
    </location>
</feature>
<feature type="compositionally biased region" description="Basic and acidic residues" evidence="1">
    <location>
        <begin position="38"/>
        <end position="50"/>
    </location>
</feature>
<evidence type="ECO:0000256" key="1">
    <source>
        <dbReference type="SAM" id="MobiDB-lite"/>
    </source>
</evidence>
<proteinExistence type="predicted"/>